<evidence type="ECO:0000256" key="1">
    <source>
        <dbReference type="ARBA" id="ARBA00023016"/>
    </source>
</evidence>
<name>A0A0D2CKK7_9EURO</name>
<reference evidence="6 7" key="1">
    <citation type="submission" date="2015-01" db="EMBL/GenBank/DDBJ databases">
        <title>The Genome Sequence of Cladophialophora immunda CBS83496.</title>
        <authorList>
            <consortium name="The Broad Institute Genomics Platform"/>
            <person name="Cuomo C."/>
            <person name="de Hoog S."/>
            <person name="Gorbushina A."/>
            <person name="Stielow B."/>
            <person name="Teixiera M."/>
            <person name="Abouelleil A."/>
            <person name="Chapman S.B."/>
            <person name="Priest M."/>
            <person name="Young S.K."/>
            <person name="Wortman J."/>
            <person name="Nusbaum C."/>
            <person name="Birren B."/>
        </authorList>
    </citation>
    <scope>NUCLEOTIDE SEQUENCE [LARGE SCALE GENOMIC DNA]</scope>
    <source>
        <strain evidence="6 7">CBS 83496</strain>
    </source>
</reference>
<sequence length="351" mass="39292">MGALWPSACRRPGVAWRDHVTQKLLAVCRSIWRLVANSSNRQRMLAFPRSIQHKRWQGRHNLLSHHSRLPQHLLSGKMKGYKIFVDAGLPAVRHQASSASLMHSTRTRIIPQASRIIKPTLSTTRNMSFLFPRIAFAPARCGPTRRDIAPLLSLFDDSFNELQRASRSARKQFNPRFDVKESNDSYSLEGELPGIEQKDLSIEFVDEHTLTIKGRTERTTKSGARPQAVEAEKKAAIEEGPASETSSVKSHQPTVEDEEPANSSAAAAEESKTEVAAPTPAPAEQQPSKVEEQQPAQQQYWITERSVGEFSRSFWFPHRVNQEAVRASLKNGLLSIVVPKAAPESRRIAVE</sequence>
<evidence type="ECO:0000259" key="5">
    <source>
        <dbReference type="PROSITE" id="PS01031"/>
    </source>
</evidence>
<dbReference type="STRING" id="569365.A0A0D2CKK7"/>
<dbReference type="InterPro" id="IPR002068">
    <property type="entry name" value="A-crystallin/Hsp20_dom"/>
</dbReference>
<keyword evidence="7" id="KW-1185">Reference proteome</keyword>
<evidence type="ECO:0000313" key="6">
    <source>
        <dbReference type="EMBL" id="KIW30570.1"/>
    </source>
</evidence>
<dbReference type="CDD" id="cd06464">
    <property type="entry name" value="ACD_sHsps-like"/>
    <property type="match status" value="1"/>
</dbReference>
<dbReference type="RefSeq" id="XP_016250786.1">
    <property type="nucleotide sequence ID" value="XM_016393267.1"/>
</dbReference>
<dbReference type="PROSITE" id="PS01031">
    <property type="entry name" value="SHSP"/>
    <property type="match status" value="1"/>
</dbReference>
<accession>A0A0D2CKK7</accession>
<gene>
    <name evidence="6" type="ORF">PV07_06306</name>
</gene>
<dbReference type="VEuPathDB" id="FungiDB:PV07_06306"/>
<evidence type="ECO:0000256" key="2">
    <source>
        <dbReference type="PROSITE-ProRule" id="PRU00285"/>
    </source>
</evidence>
<dbReference type="InterPro" id="IPR008978">
    <property type="entry name" value="HSP20-like_chaperone"/>
</dbReference>
<dbReference type="Pfam" id="PF00011">
    <property type="entry name" value="HSP20"/>
    <property type="match status" value="1"/>
</dbReference>
<feature type="compositionally biased region" description="Polar residues" evidence="4">
    <location>
        <begin position="243"/>
        <end position="253"/>
    </location>
</feature>
<organism evidence="6 7">
    <name type="scientific">Cladophialophora immunda</name>
    <dbReference type="NCBI Taxonomy" id="569365"/>
    <lineage>
        <taxon>Eukaryota</taxon>
        <taxon>Fungi</taxon>
        <taxon>Dikarya</taxon>
        <taxon>Ascomycota</taxon>
        <taxon>Pezizomycotina</taxon>
        <taxon>Eurotiomycetes</taxon>
        <taxon>Chaetothyriomycetidae</taxon>
        <taxon>Chaetothyriales</taxon>
        <taxon>Herpotrichiellaceae</taxon>
        <taxon>Cladophialophora</taxon>
    </lineage>
</organism>
<evidence type="ECO:0000256" key="3">
    <source>
        <dbReference type="RuleBase" id="RU003616"/>
    </source>
</evidence>
<dbReference type="EMBL" id="KN847042">
    <property type="protein sequence ID" value="KIW30570.1"/>
    <property type="molecule type" value="Genomic_DNA"/>
</dbReference>
<dbReference type="InterPro" id="IPR031107">
    <property type="entry name" value="Small_HSP"/>
</dbReference>
<evidence type="ECO:0000256" key="4">
    <source>
        <dbReference type="SAM" id="MobiDB-lite"/>
    </source>
</evidence>
<feature type="compositionally biased region" description="Low complexity" evidence="4">
    <location>
        <begin position="261"/>
        <end position="287"/>
    </location>
</feature>
<protein>
    <recommendedName>
        <fullName evidence="5">SHSP domain-containing protein</fullName>
    </recommendedName>
</protein>
<dbReference type="GeneID" id="27345500"/>
<dbReference type="Gene3D" id="2.60.40.790">
    <property type="match status" value="1"/>
</dbReference>
<keyword evidence="1" id="KW-0346">Stress response</keyword>
<dbReference type="PANTHER" id="PTHR11527">
    <property type="entry name" value="HEAT-SHOCK PROTEIN 20 FAMILY MEMBER"/>
    <property type="match status" value="1"/>
</dbReference>
<evidence type="ECO:0000313" key="7">
    <source>
        <dbReference type="Proteomes" id="UP000054466"/>
    </source>
</evidence>
<dbReference type="HOGENOM" id="CLU_046737_1_1_1"/>
<dbReference type="Proteomes" id="UP000054466">
    <property type="component" value="Unassembled WGS sequence"/>
</dbReference>
<comment type="similarity">
    <text evidence="2 3">Belongs to the small heat shock protein (HSP20) family.</text>
</comment>
<dbReference type="SUPFAM" id="SSF49764">
    <property type="entry name" value="HSP20-like chaperones"/>
    <property type="match status" value="1"/>
</dbReference>
<feature type="region of interest" description="Disordered" evidence="4">
    <location>
        <begin position="213"/>
        <end position="300"/>
    </location>
</feature>
<feature type="domain" description="SHSP" evidence="5">
    <location>
        <begin position="168"/>
        <end position="351"/>
    </location>
</feature>
<dbReference type="AlphaFoldDB" id="A0A0D2CKK7"/>
<proteinExistence type="inferred from homology"/>
<dbReference type="OrthoDB" id="1431247at2759"/>